<dbReference type="EMBL" id="BMXR01000004">
    <property type="protein sequence ID" value="GGX51722.1"/>
    <property type="molecule type" value="Genomic_DNA"/>
</dbReference>
<feature type="domain" description="PilZ" evidence="1">
    <location>
        <begin position="89"/>
        <end position="169"/>
    </location>
</feature>
<proteinExistence type="predicted"/>
<sequence>MDTDRREFFRVTDTAYLSTAPFEPDKPSVPDYFPDLHQIAIVKEFEQVDAQFLEFLDRVKDASVRKLMKLFNDKLDLMSRTLHIRDVQESNLNAQNIDISEGGCSALLPGDFNVDQELALAIIFTPSYLSLFCQARVADAAREGDQTRLHLEFIGLTESQRQTLTRHMFKVQARNRDK</sequence>
<dbReference type="Proteomes" id="UP000626148">
    <property type="component" value="Unassembled WGS sequence"/>
</dbReference>
<reference evidence="2" key="1">
    <citation type="journal article" date="2014" name="Int. J. Syst. Evol. Microbiol.">
        <title>Complete genome sequence of Corynebacterium casei LMG S-19264T (=DSM 44701T), isolated from a smear-ripened cheese.</title>
        <authorList>
            <consortium name="US DOE Joint Genome Institute (JGI-PGF)"/>
            <person name="Walter F."/>
            <person name="Albersmeier A."/>
            <person name="Kalinowski J."/>
            <person name="Ruckert C."/>
        </authorList>
    </citation>
    <scope>NUCLEOTIDE SEQUENCE</scope>
    <source>
        <strain evidence="2">KCTC 22169</strain>
    </source>
</reference>
<dbReference type="RefSeq" id="WP_189608285.1">
    <property type="nucleotide sequence ID" value="NZ_BMXR01000004.1"/>
</dbReference>
<accession>A0A918K6J3</accession>
<evidence type="ECO:0000259" key="1">
    <source>
        <dbReference type="Pfam" id="PF07238"/>
    </source>
</evidence>
<name>A0A918K6J3_9GAMM</name>
<dbReference type="Pfam" id="PF07238">
    <property type="entry name" value="PilZ"/>
    <property type="match status" value="1"/>
</dbReference>
<dbReference type="GO" id="GO:0035438">
    <property type="term" value="F:cyclic-di-GMP binding"/>
    <property type="evidence" value="ECO:0007669"/>
    <property type="project" value="InterPro"/>
</dbReference>
<keyword evidence="3" id="KW-1185">Reference proteome</keyword>
<dbReference type="Gene3D" id="2.40.10.220">
    <property type="entry name" value="predicted glycosyltransferase like domains"/>
    <property type="match status" value="1"/>
</dbReference>
<reference evidence="2" key="2">
    <citation type="submission" date="2020-09" db="EMBL/GenBank/DDBJ databases">
        <authorList>
            <person name="Sun Q."/>
            <person name="Kim S."/>
        </authorList>
    </citation>
    <scope>NUCLEOTIDE SEQUENCE</scope>
    <source>
        <strain evidence="2">KCTC 22169</strain>
    </source>
</reference>
<protein>
    <recommendedName>
        <fullName evidence="1">PilZ domain-containing protein</fullName>
    </recommendedName>
</protein>
<organism evidence="2 3">
    <name type="scientific">Saccharospirillum salsuginis</name>
    <dbReference type="NCBI Taxonomy" id="418750"/>
    <lineage>
        <taxon>Bacteria</taxon>
        <taxon>Pseudomonadati</taxon>
        <taxon>Pseudomonadota</taxon>
        <taxon>Gammaproteobacteria</taxon>
        <taxon>Oceanospirillales</taxon>
        <taxon>Saccharospirillaceae</taxon>
        <taxon>Saccharospirillum</taxon>
    </lineage>
</organism>
<evidence type="ECO:0000313" key="2">
    <source>
        <dbReference type="EMBL" id="GGX51722.1"/>
    </source>
</evidence>
<comment type="caution">
    <text evidence="2">The sequence shown here is derived from an EMBL/GenBank/DDBJ whole genome shotgun (WGS) entry which is preliminary data.</text>
</comment>
<gene>
    <name evidence="2" type="ORF">GCM10007392_18770</name>
</gene>
<dbReference type="AlphaFoldDB" id="A0A918K6J3"/>
<evidence type="ECO:0000313" key="3">
    <source>
        <dbReference type="Proteomes" id="UP000626148"/>
    </source>
</evidence>
<dbReference type="InterPro" id="IPR009875">
    <property type="entry name" value="PilZ_domain"/>
</dbReference>